<evidence type="ECO:0000313" key="3">
    <source>
        <dbReference type="Proteomes" id="UP000177230"/>
    </source>
</evidence>
<reference evidence="2 3" key="1">
    <citation type="journal article" date="2016" name="Nat. Commun.">
        <title>Thousands of microbial genomes shed light on interconnected biogeochemical processes in an aquifer system.</title>
        <authorList>
            <person name="Anantharaman K."/>
            <person name="Brown C.T."/>
            <person name="Hug L.A."/>
            <person name="Sharon I."/>
            <person name="Castelle C.J."/>
            <person name="Probst A.J."/>
            <person name="Thomas B.C."/>
            <person name="Singh A."/>
            <person name="Wilkins M.J."/>
            <person name="Karaoz U."/>
            <person name="Brodie E.L."/>
            <person name="Williams K.H."/>
            <person name="Hubbard S.S."/>
            <person name="Banfield J.F."/>
        </authorList>
    </citation>
    <scope>NUCLEOTIDE SEQUENCE [LARGE SCALE GENOMIC DNA]</scope>
</reference>
<sequence>MCWFALLMWGMAGAESVAARIGSAGGAGNGNLVIEVGSMKGVTQKIDRINAEFNPMVKNFNEYTNNQTKKRSININLQVAKEKALALMGSFAELGDVQSKSYSEYQNYYDSESLRQKLGIFKKYLERAISSEKPEPEIVKLLTQQIESLESQLRSSAQLDSTQALIYVTVKERGYDNNPGQTSPRDKYLLGLLSAVLALLLFFLGLLAGWIRCRKKIIADPNV</sequence>
<keyword evidence="1" id="KW-1133">Transmembrane helix</keyword>
<protein>
    <recommendedName>
        <fullName evidence="4">Tyrosine kinase G-rich domain-containing protein</fullName>
    </recommendedName>
</protein>
<feature type="transmembrane region" description="Helical" evidence="1">
    <location>
        <begin position="188"/>
        <end position="211"/>
    </location>
</feature>
<keyword evidence="1" id="KW-0812">Transmembrane</keyword>
<evidence type="ECO:0000256" key="1">
    <source>
        <dbReference type="SAM" id="Phobius"/>
    </source>
</evidence>
<comment type="caution">
    <text evidence="2">The sequence shown here is derived from an EMBL/GenBank/DDBJ whole genome shotgun (WGS) entry which is preliminary data.</text>
</comment>
<evidence type="ECO:0000313" key="2">
    <source>
        <dbReference type="EMBL" id="OGF12084.1"/>
    </source>
</evidence>
<dbReference type="Proteomes" id="UP000177230">
    <property type="component" value="Unassembled WGS sequence"/>
</dbReference>
<gene>
    <name evidence="2" type="ORF">A2024_03605</name>
</gene>
<accession>A0A1F5RCE2</accession>
<keyword evidence="1" id="KW-0472">Membrane</keyword>
<evidence type="ECO:0008006" key="4">
    <source>
        <dbReference type="Google" id="ProtNLM"/>
    </source>
</evidence>
<dbReference type="EMBL" id="MFFM01000034">
    <property type="protein sequence ID" value="OGF12084.1"/>
    <property type="molecule type" value="Genomic_DNA"/>
</dbReference>
<organism evidence="2 3">
    <name type="scientific">Candidatus Edwardsbacteria bacterium GWF2_54_11</name>
    <dbReference type="NCBI Taxonomy" id="1817851"/>
    <lineage>
        <taxon>Bacteria</taxon>
        <taxon>Candidatus Edwardsiibacteriota</taxon>
    </lineage>
</organism>
<dbReference type="AlphaFoldDB" id="A0A1F5RCE2"/>
<proteinExistence type="predicted"/>
<name>A0A1F5RCE2_9BACT</name>